<protein>
    <submittedName>
        <fullName evidence="1">Uncharacterized protein</fullName>
    </submittedName>
</protein>
<accession>J9E7G9</accession>
<name>J9E7G9_WUCBA</name>
<dbReference type="Proteomes" id="UP000004810">
    <property type="component" value="Unassembled WGS sequence"/>
</dbReference>
<comment type="caution">
    <text evidence="1">The sequence shown here is derived from an EMBL/GenBank/DDBJ whole genome shotgun (WGS) entry which is preliminary data.</text>
</comment>
<evidence type="ECO:0000313" key="2">
    <source>
        <dbReference type="Proteomes" id="UP000004810"/>
    </source>
</evidence>
<reference evidence="2" key="1">
    <citation type="submission" date="2012-08" db="EMBL/GenBank/DDBJ databases">
        <title>The Genome Sequence of Wuchereria bancrofti.</title>
        <authorList>
            <person name="Nutman T.B."/>
            <person name="Fink D.L."/>
            <person name="Russ C."/>
            <person name="Young S."/>
            <person name="Zeng Q."/>
            <person name="Koehrsen M."/>
            <person name="Alvarado L."/>
            <person name="Berlin A."/>
            <person name="Chapman S.B."/>
            <person name="Chen Z."/>
            <person name="Freedman E."/>
            <person name="Gellesch M."/>
            <person name="Goldberg J."/>
            <person name="Griggs A."/>
            <person name="Gujja S."/>
            <person name="Heilman E.R."/>
            <person name="Heiman D."/>
            <person name="Hepburn T."/>
            <person name="Howarth C."/>
            <person name="Jen D."/>
            <person name="Larson L."/>
            <person name="Lewis B."/>
            <person name="Mehta T."/>
            <person name="Park D."/>
            <person name="Pearson M."/>
            <person name="Roberts A."/>
            <person name="Saif S."/>
            <person name="Shea T."/>
            <person name="Shenoy N."/>
            <person name="Sisk P."/>
            <person name="Stolte C."/>
            <person name="Sykes S."/>
            <person name="Walk T."/>
            <person name="White J."/>
            <person name="Yandava C."/>
            <person name="Haas B."/>
            <person name="Henn M.R."/>
            <person name="Nusbaum C."/>
            <person name="Birren B."/>
        </authorList>
    </citation>
    <scope>NUCLEOTIDE SEQUENCE [LARGE SCALE GENOMIC DNA]</scope>
    <source>
        <strain evidence="2">NA</strain>
    </source>
</reference>
<organism evidence="1 2">
    <name type="scientific">Wuchereria bancrofti</name>
    <dbReference type="NCBI Taxonomy" id="6293"/>
    <lineage>
        <taxon>Eukaryota</taxon>
        <taxon>Metazoa</taxon>
        <taxon>Ecdysozoa</taxon>
        <taxon>Nematoda</taxon>
        <taxon>Chromadorea</taxon>
        <taxon>Rhabditida</taxon>
        <taxon>Spirurina</taxon>
        <taxon>Spiruromorpha</taxon>
        <taxon>Filarioidea</taxon>
        <taxon>Onchocercidae</taxon>
        <taxon>Wuchereria</taxon>
    </lineage>
</organism>
<sequence>MVSETETAMVEAATDNCLDEVDLETMKVVQEQFLAVDNDEIKEVSEHSKQ</sequence>
<gene>
    <name evidence="1" type="ORF">WUBG_17785</name>
</gene>
<dbReference type="EMBL" id="ADBV01018949">
    <property type="protein sequence ID" value="EJW71309.1"/>
    <property type="molecule type" value="Genomic_DNA"/>
</dbReference>
<proteinExistence type="predicted"/>
<evidence type="ECO:0000313" key="1">
    <source>
        <dbReference type="EMBL" id="EJW71309.1"/>
    </source>
</evidence>
<dbReference type="AlphaFoldDB" id="J9E7G9"/>
<feature type="non-terminal residue" evidence="1">
    <location>
        <position position="50"/>
    </location>
</feature>